<dbReference type="PROSITE" id="PS50943">
    <property type="entry name" value="HTH_CROC1"/>
    <property type="match status" value="1"/>
</dbReference>
<dbReference type="Gene3D" id="1.10.260.40">
    <property type="entry name" value="lambda repressor-like DNA-binding domains"/>
    <property type="match status" value="1"/>
</dbReference>
<dbReference type="SUPFAM" id="SSF47413">
    <property type="entry name" value="lambda repressor-like DNA-binding domains"/>
    <property type="match status" value="1"/>
</dbReference>
<reference evidence="3" key="1">
    <citation type="submission" date="2016-11" db="EMBL/GenBank/DDBJ databases">
        <authorList>
            <person name="Varghese N."/>
            <person name="Submissions S."/>
        </authorList>
    </citation>
    <scope>NUCLEOTIDE SEQUENCE [LARGE SCALE GENOMIC DNA]</scope>
    <source>
        <strain evidence="3">DSM 11792</strain>
    </source>
</reference>
<feature type="domain" description="HTH cro/C1-type" evidence="1">
    <location>
        <begin position="3"/>
        <end position="57"/>
    </location>
</feature>
<dbReference type="Pfam" id="PF01381">
    <property type="entry name" value="HTH_3"/>
    <property type="match status" value="1"/>
</dbReference>
<proteinExistence type="predicted"/>
<evidence type="ECO:0000313" key="3">
    <source>
        <dbReference type="Proteomes" id="UP000184196"/>
    </source>
</evidence>
<dbReference type="Proteomes" id="UP000184196">
    <property type="component" value="Unassembled WGS sequence"/>
</dbReference>
<dbReference type="InterPro" id="IPR010982">
    <property type="entry name" value="Lambda_DNA-bd_dom_sf"/>
</dbReference>
<evidence type="ECO:0000313" key="2">
    <source>
        <dbReference type="EMBL" id="SHF17852.1"/>
    </source>
</evidence>
<dbReference type="AlphaFoldDB" id="A0A1M4ZJ73"/>
<name>A0A1M4ZJ73_9FIRM</name>
<accession>A0A1M4ZJ73</accession>
<dbReference type="SMART" id="SM00530">
    <property type="entry name" value="HTH_XRE"/>
    <property type="match status" value="1"/>
</dbReference>
<dbReference type="GO" id="GO:0003677">
    <property type="term" value="F:DNA binding"/>
    <property type="evidence" value="ECO:0007669"/>
    <property type="project" value="UniProtKB-KW"/>
</dbReference>
<keyword evidence="2" id="KW-0238">DNA-binding</keyword>
<evidence type="ECO:0000259" key="1">
    <source>
        <dbReference type="PROSITE" id="PS50943"/>
    </source>
</evidence>
<protein>
    <submittedName>
        <fullName evidence="2">DNA-binding transcriptional regulator, XRE-family HTH domain</fullName>
    </submittedName>
</protein>
<dbReference type="CDD" id="cd00093">
    <property type="entry name" value="HTH_XRE"/>
    <property type="match status" value="1"/>
</dbReference>
<dbReference type="RefSeq" id="WP_027357267.1">
    <property type="nucleotide sequence ID" value="NZ_FQUW01000017.1"/>
</dbReference>
<sequence length="81" mass="9203">MSLDEVRKKQGFTAAAMATRVGITVRELLAIERGQQYPRLCVAQKWANALGLSFEEFSRHFYEKADPAQLLQCTLEEQQEG</sequence>
<organism evidence="2 3">
    <name type="scientific">Desulfofundulus australicus DSM 11792</name>
    <dbReference type="NCBI Taxonomy" id="1121425"/>
    <lineage>
        <taxon>Bacteria</taxon>
        <taxon>Bacillati</taxon>
        <taxon>Bacillota</taxon>
        <taxon>Clostridia</taxon>
        <taxon>Eubacteriales</taxon>
        <taxon>Peptococcaceae</taxon>
        <taxon>Desulfofundulus</taxon>
    </lineage>
</organism>
<dbReference type="InterPro" id="IPR001387">
    <property type="entry name" value="Cro/C1-type_HTH"/>
</dbReference>
<dbReference type="EMBL" id="FQUW01000017">
    <property type="protein sequence ID" value="SHF17852.1"/>
    <property type="molecule type" value="Genomic_DNA"/>
</dbReference>
<dbReference type="OrthoDB" id="1808899at2"/>
<keyword evidence="3" id="KW-1185">Reference proteome</keyword>
<gene>
    <name evidence="2" type="ORF">SAMN02745218_01612</name>
</gene>